<evidence type="ECO:0000313" key="2">
    <source>
        <dbReference type="Proteomes" id="UP000610459"/>
    </source>
</evidence>
<proteinExistence type="predicted"/>
<sequence>MKIKLNKACLSLFICGALSAGSAYSASDNTINFQGEVSDETCFVTVNGNAASPVVLMPTVSKSDLTTSGATAGLTAFTVGLSGCTGDSTASTKISTVFIGNNVSSSGNLINSGTAQNVEVQLLDTKDAVIDLTSGFNGSGDLTLEPGVTETSADYSAQYYSTGGTTAGTVAASLQYAVTYQ</sequence>
<evidence type="ECO:0000313" key="1">
    <source>
        <dbReference type="EMBL" id="MBD8124819.1"/>
    </source>
</evidence>
<accession>A0ACC5PIG8</accession>
<keyword evidence="2" id="KW-1185">Reference proteome</keyword>
<dbReference type="EMBL" id="JACYNR010000001">
    <property type="protein sequence ID" value="MBD8124819.1"/>
    <property type="molecule type" value="Genomic_DNA"/>
</dbReference>
<gene>
    <name evidence="1" type="ORF">IFT41_01615</name>
</gene>
<name>A0ACC5PIG8_ENTAG</name>
<organism evidence="1 2">
    <name type="scientific">Enterobacter agglomerans</name>
    <name type="common">Erwinia herbicola</name>
    <name type="synonym">Pantoea agglomerans</name>
    <dbReference type="NCBI Taxonomy" id="549"/>
    <lineage>
        <taxon>Bacteria</taxon>
        <taxon>Pseudomonadati</taxon>
        <taxon>Pseudomonadota</taxon>
        <taxon>Gammaproteobacteria</taxon>
        <taxon>Enterobacterales</taxon>
        <taxon>Erwiniaceae</taxon>
        <taxon>Pantoea</taxon>
        <taxon>Pantoea agglomerans group</taxon>
    </lineage>
</organism>
<protein>
    <submittedName>
        <fullName evidence="1">Type 1 fimbrial protein</fullName>
    </submittedName>
</protein>
<dbReference type="Proteomes" id="UP000610459">
    <property type="component" value="Unassembled WGS sequence"/>
</dbReference>
<reference evidence="1 2" key="1">
    <citation type="journal article" date="2020" name="FEMS Microbiol. Ecol.">
        <title>Temporal dynamics of bacterial communities during seed development and maturation.</title>
        <authorList>
            <person name="Chesneau G."/>
            <person name="Torres-Cortes G."/>
            <person name="Briand M."/>
            <person name="Darrasse A."/>
            <person name="Preveaux A."/>
            <person name="Marais C."/>
            <person name="Jacques M.A."/>
            <person name="Shade A."/>
            <person name="Barret M."/>
        </authorList>
    </citation>
    <scope>NUCLEOTIDE SEQUENCE [LARGE SCALE GENOMIC DNA]</scope>
    <source>
        <strain evidence="1 2">CFBP13709</strain>
    </source>
</reference>
<comment type="caution">
    <text evidence="1">The sequence shown here is derived from an EMBL/GenBank/DDBJ whole genome shotgun (WGS) entry which is preliminary data.</text>
</comment>